<name>A0ABD3CPX9_9LAMI</name>
<feature type="region of interest" description="Disordered" evidence="1">
    <location>
        <begin position="407"/>
        <end position="445"/>
    </location>
</feature>
<feature type="compositionally biased region" description="Basic and acidic residues" evidence="1">
    <location>
        <begin position="633"/>
        <end position="644"/>
    </location>
</feature>
<evidence type="ECO:0000313" key="3">
    <source>
        <dbReference type="Proteomes" id="UP001632038"/>
    </source>
</evidence>
<organism evidence="2 3">
    <name type="scientific">Castilleja foliolosa</name>
    <dbReference type="NCBI Taxonomy" id="1961234"/>
    <lineage>
        <taxon>Eukaryota</taxon>
        <taxon>Viridiplantae</taxon>
        <taxon>Streptophyta</taxon>
        <taxon>Embryophyta</taxon>
        <taxon>Tracheophyta</taxon>
        <taxon>Spermatophyta</taxon>
        <taxon>Magnoliopsida</taxon>
        <taxon>eudicotyledons</taxon>
        <taxon>Gunneridae</taxon>
        <taxon>Pentapetalae</taxon>
        <taxon>asterids</taxon>
        <taxon>lamiids</taxon>
        <taxon>Lamiales</taxon>
        <taxon>Orobanchaceae</taxon>
        <taxon>Pedicularideae</taxon>
        <taxon>Castillejinae</taxon>
        <taxon>Castilleja</taxon>
    </lineage>
</organism>
<dbReference type="EMBL" id="JAVIJP010000032">
    <property type="protein sequence ID" value="KAL3630632.1"/>
    <property type="molecule type" value="Genomic_DNA"/>
</dbReference>
<feature type="compositionally biased region" description="Basic and acidic residues" evidence="1">
    <location>
        <begin position="939"/>
        <end position="972"/>
    </location>
</feature>
<comment type="caution">
    <text evidence="2">The sequence shown here is derived from an EMBL/GenBank/DDBJ whole genome shotgun (WGS) entry which is preliminary data.</text>
</comment>
<feature type="region of interest" description="Disordered" evidence="1">
    <location>
        <begin position="737"/>
        <end position="881"/>
    </location>
</feature>
<reference evidence="3" key="1">
    <citation type="journal article" date="2024" name="IScience">
        <title>Strigolactones Initiate the Formation of Haustorium-like Structures in Castilleja.</title>
        <authorList>
            <person name="Buerger M."/>
            <person name="Peterson D."/>
            <person name="Chory J."/>
        </authorList>
    </citation>
    <scope>NUCLEOTIDE SEQUENCE [LARGE SCALE GENOMIC DNA]</scope>
</reference>
<feature type="region of interest" description="Disordered" evidence="1">
    <location>
        <begin position="23"/>
        <end position="56"/>
    </location>
</feature>
<feature type="compositionally biased region" description="Basic residues" evidence="1">
    <location>
        <begin position="23"/>
        <end position="33"/>
    </location>
</feature>
<dbReference type="AlphaFoldDB" id="A0ABD3CPX9"/>
<feature type="compositionally biased region" description="Basic and acidic residues" evidence="1">
    <location>
        <begin position="847"/>
        <end position="861"/>
    </location>
</feature>
<feature type="region of interest" description="Disordered" evidence="1">
    <location>
        <begin position="538"/>
        <end position="559"/>
    </location>
</feature>
<gene>
    <name evidence="2" type="ORF">CASFOL_023616</name>
</gene>
<evidence type="ECO:0000256" key="1">
    <source>
        <dbReference type="SAM" id="MobiDB-lite"/>
    </source>
</evidence>
<accession>A0ABD3CPX9</accession>
<dbReference type="PANTHER" id="PTHR34536:SF6">
    <property type="entry name" value="DENTIN SIALOPHOSPHOPROTEIN-LIKE PROTEIN"/>
    <property type="match status" value="1"/>
</dbReference>
<evidence type="ECO:0000313" key="2">
    <source>
        <dbReference type="EMBL" id="KAL3630632.1"/>
    </source>
</evidence>
<dbReference type="PANTHER" id="PTHR34536">
    <property type="entry name" value="DENTIN SIALOPHOSPHOPROTEIN-LIKE PROTEIN"/>
    <property type="match status" value="1"/>
</dbReference>
<keyword evidence="3" id="KW-1185">Reference proteome</keyword>
<protein>
    <submittedName>
        <fullName evidence="2">Uncharacterized protein</fullName>
    </submittedName>
</protein>
<feature type="region of interest" description="Disordered" evidence="1">
    <location>
        <begin position="939"/>
        <end position="973"/>
    </location>
</feature>
<dbReference type="Proteomes" id="UP001632038">
    <property type="component" value="Unassembled WGS sequence"/>
</dbReference>
<sequence length="1022" mass="113714">MRSSVGLEAMNSIKPELNWKTVTKRKRTRKSVARKLNGIAKAGSSTSPKRVGDFSGSDSDKIGEVVLGQSLSGISEHVPVRKLKRLRQSLSPQLWTSSLHRLDSASPKTRSTLFFEDQKQLLYSDGRRSSEWHVDGFQENAEVRCGEGFCNLFPGEQTKCDSGDFSGIELLAAAASMDCDDDSGKKHGLVAEDSNISSDDTTVNGGNSDCSPVLSNSAAASQSLCGSSEDGTIPKVSRQYWDLNTLMDAWVEPCNNMKMEEKPKARSDHVLSIPFLIEDEYSNLKIEETKLITVGGMDTCNQVAVTNSKLSCSSGLLISEEKSKSSDFGVKIMNEDCSSDISDQCKDNKDSKRTSEPPGTFIQDVKLSLAVVDSKFQNDGNCLSGSTISDSLGQLLVAKHEDTNLANDSTVNGTEDSSKSCSNGVPTGSVGKIGSAAEGPRNSDVSWNTHANMVDGDELTGFQAGYDSPYEDGELRGSFLYSWEENEMENECVDYESDGRNGDGSDDAHYYPGADGVEGCSEGSHGLLVKGFSGGNSKGELTNRKMAGKGSKAGSGTTGEQSIRMLVDENEEYMRGSQLTDGKLRQMGGYASKTATGRPHSRIQGRLSIGATEGKDGFFKQQCRSGRVGSYPRSERDFSPDKCTGRYNNRANTHVERDDNKQWVSRRRHNNTSSYHGVDGRIYTRPRNKIGDPADKIGGLNFHDPPPRQTGNYFPKGLNRPFMRRSSLERDDHFSPVRQMPTTREGGNYRGRGHFSQHGGRDFRDDDFEPLPDDVGHPVRIPRYLSNNNRDRSFSPGFRRNPNMAAPLPLRRSCSRSRTRSPRPWYNHPHREQRAFGSNNRRNNRSRSPDFRPEVRTERTRPLPFSKPGYRDDGYVSPQRNGRWVDDHSNFGEDNYIRRRSPVRVFKRGHMFDSKTDKYFRPAMRHPPGRFSFMAHGGGERKLEKKKDDRRRFENGGEMMERAQPRGDDSGNVRRHRRVAVADDFEKNDLNDYNNNNKVGDVLKEVAEAKGVVMEDKGALEV</sequence>
<feature type="compositionally biased region" description="Polar residues" evidence="1">
    <location>
        <begin position="407"/>
        <end position="426"/>
    </location>
</feature>
<proteinExistence type="predicted"/>
<feature type="region of interest" description="Disordered" evidence="1">
    <location>
        <begin position="625"/>
        <end position="718"/>
    </location>
</feature>